<keyword evidence="1" id="KW-0812">Transmembrane</keyword>
<dbReference type="EMBL" id="FUYQ01000004">
    <property type="protein sequence ID" value="SKB38514.1"/>
    <property type="molecule type" value="Genomic_DNA"/>
</dbReference>
<feature type="transmembrane region" description="Helical" evidence="1">
    <location>
        <begin position="461"/>
        <end position="485"/>
    </location>
</feature>
<keyword evidence="3" id="KW-1185">Reference proteome</keyword>
<protein>
    <recommendedName>
        <fullName evidence="4">PepSY-associated TM region</fullName>
    </recommendedName>
</protein>
<feature type="transmembrane region" description="Helical" evidence="1">
    <location>
        <begin position="255"/>
        <end position="275"/>
    </location>
</feature>
<reference evidence="3" key="1">
    <citation type="submission" date="2017-02" db="EMBL/GenBank/DDBJ databases">
        <authorList>
            <person name="Varghese N."/>
            <person name="Submissions S."/>
        </authorList>
    </citation>
    <scope>NUCLEOTIDE SEQUENCE [LARGE SCALE GENOMIC DNA]</scope>
    <source>
        <strain evidence="3">DSM 24967</strain>
    </source>
</reference>
<accession>A0A1T5AU33</accession>
<dbReference type="InterPro" id="IPR005625">
    <property type="entry name" value="PepSY-ass_TM"/>
</dbReference>
<feature type="transmembrane region" description="Helical" evidence="1">
    <location>
        <begin position="21"/>
        <end position="44"/>
    </location>
</feature>
<organism evidence="2 3">
    <name type="scientific">Parabacteroides chartae</name>
    <dbReference type="NCBI Taxonomy" id="1037355"/>
    <lineage>
        <taxon>Bacteria</taxon>
        <taxon>Pseudomonadati</taxon>
        <taxon>Bacteroidota</taxon>
        <taxon>Bacteroidia</taxon>
        <taxon>Bacteroidales</taxon>
        <taxon>Tannerellaceae</taxon>
        <taxon>Parabacteroides</taxon>
    </lineage>
</organism>
<evidence type="ECO:0008006" key="4">
    <source>
        <dbReference type="Google" id="ProtNLM"/>
    </source>
</evidence>
<dbReference type="PANTHER" id="PTHR34219:SF6">
    <property type="entry name" value="BLR3280 PROTEIN"/>
    <property type="match status" value="1"/>
</dbReference>
<sequence length="501" mass="59129">MQTKGIRQIITRFIYTIHRMLGTLLSILFLMWFLSGLVMMYHTFPKVWDKEKLQKTEILDSLLPPIETVAGRIPSDQKINKIEVSRFLNQTVFRIQTNKQVYLLPADSTEQLQDISSERIYQIAQKWNSSSINRIDTLHKLDQWTPFEELKKELPFIKFYFSDNEKHELYISSRTGEVLQYTTQKERFWSWMGAIPHWVYFTSLRQDQALWTKSIIFLSVLGIIMTLAGLYVGIHAYIQCRKNKCSFKSPYKKRWYWLHHITGLIFGLFVLTWIFSGMMSVTETPNWIIKKKEHYPIEKILEGDGIRPELYTLDYREVISQLSGTVKKIEWGRFHDKPLYHIVTTSKKITLDASSNKILPLNLKEKEITKAIESIHGKGSTKTTFLKEYDTYYLAKSGHLPLPVYKLEIADADNSCYYVNPKNGQYRYYNNRKRWDFWLYKGMHGLTFQFLVTRPLLRLTVLWILMLGGTVVSVSGVVLGARYVIRKIRRLNLRKQKKLNK</sequence>
<gene>
    <name evidence="2" type="ORF">SAMN05660349_00891</name>
</gene>
<dbReference type="Proteomes" id="UP000190852">
    <property type="component" value="Unassembled WGS sequence"/>
</dbReference>
<keyword evidence="1" id="KW-0472">Membrane</keyword>
<keyword evidence="1" id="KW-1133">Transmembrane helix</keyword>
<feature type="transmembrane region" description="Helical" evidence="1">
    <location>
        <begin position="215"/>
        <end position="234"/>
    </location>
</feature>
<evidence type="ECO:0000256" key="1">
    <source>
        <dbReference type="SAM" id="Phobius"/>
    </source>
</evidence>
<evidence type="ECO:0000313" key="3">
    <source>
        <dbReference type="Proteomes" id="UP000190852"/>
    </source>
</evidence>
<dbReference type="PANTHER" id="PTHR34219">
    <property type="entry name" value="IRON-REGULATED INNER MEMBRANE PROTEIN-RELATED"/>
    <property type="match status" value="1"/>
</dbReference>
<dbReference type="AlphaFoldDB" id="A0A1T5AU33"/>
<evidence type="ECO:0000313" key="2">
    <source>
        <dbReference type="EMBL" id="SKB38514.1"/>
    </source>
</evidence>
<proteinExistence type="predicted"/>
<name>A0A1T5AU33_9BACT</name>